<gene>
    <name evidence="1" type="ORF">L203_102907</name>
</gene>
<dbReference type="VEuPathDB" id="FungiDB:L203_04711"/>
<dbReference type="SUPFAM" id="SSF51197">
    <property type="entry name" value="Clavaminate synthase-like"/>
    <property type="match status" value="1"/>
</dbReference>
<dbReference type="AlphaFoldDB" id="A0A1E3IB21"/>
<dbReference type="InterPro" id="IPR027443">
    <property type="entry name" value="IPNS-like_sf"/>
</dbReference>
<reference evidence="1" key="1">
    <citation type="submission" date="2016-06" db="EMBL/GenBank/DDBJ databases">
        <authorList>
            <person name="Cuomo C."/>
            <person name="Litvintseva A."/>
            <person name="Heitman J."/>
            <person name="Chen Y."/>
            <person name="Sun S."/>
            <person name="Springer D."/>
            <person name="Dromer F."/>
            <person name="Young S."/>
            <person name="Zeng Q."/>
            <person name="Chapman S."/>
            <person name="Gujja S."/>
            <person name="Saif S."/>
            <person name="Birren B."/>
        </authorList>
    </citation>
    <scope>NUCLEOTIDE SEQUENCE</scope>
    <source>
        <strain evidence="1">CBS 7841</strain>
    </source>
</reference>
<dbReference type="RefSeq" id="XP_066068417.1">
    <property type="nucleotide sequence ID" value="XM_066212320.1"/>
</dbReference>
<keyword evidence="2" id="KW-1185">Reference proteome</keyword>
<dbReference type="Proteomes" id="UP000094043">
    <property type="component" value="Chromosome 3"/>
</dbReference>
<dbReference type="PANTHER" id="PTHR30613:SF1">
    <property type="entry name" value="DUF1479 DOMAIN PROTEIN (AFU_ORTHOLOGUE AFUA_5G09280)"/>
    <property type="match status" value="1"/>
</dbReference>
<dbReference type="KEGG" id="cdep:91087118"/>
<dbReference type="Pfam" id="PF07350">
    <property type="entry name" value="Gig2-like"/>
    <property type="match status" value="2"/>
</dbReference>
<accession>A0A1E3IB21</accession>
<dbReference type="GeneID" id="91087118"/>
<reference evidence="1" key="2">
    <citation type="journal article" date="2022" name="Elife">
        <title>Obligate sexual reproduction of a homothallic fungus closely related to the Cryptococcus pathogenic species complex.</title>
        <authorList>
            <person name="Passer A.R."/>
            <person name="Clancey S.A."/>
            <person name="Shea T."/>
            <person name="David-Palma M."/>
            <person name="Averette A.F."/>
            <person name="Boekhout T."/>
            <person name="Porcel B.M."/>
            <person name="Nowrousian M."/>
            <person name="Cuomo C.A."/>
            <person name="Sun S."/>
            <person name="Heitman J."/>
            <person name="Coelho M.A."/>
        </authorList>
    </citation>
    <scope>NUCLEOTIDE SEQUENCE</scope>
    <source>
        <strain evidence="1">CBS 7841</strain>
    </source>
</reference>
<evidence type="ECO:0000313" key="1">
    <source>
        <dbReference type="EMBL" id="WVN87717.1"/>
    </source>
</evidence>
<protein>
    <submittedName>
        <fullName evidence="1">Uncharacterized protein</fullName>
    </submittedName>
</protein>
<name>A0A1E3IB21_9TREE</name>
<proteinExistence type="predicted"/>
<dbReference type="PANTHER" id="PTHR30613">
    <property type="entry name" value="UNCHARACTERIZED PROTEIN YBIU-RELATED"/>
    <property type="match status" value="1"/>
</dbReference>
<dbReference type="Gene3D" id="2.60.120.330">
    <property type="entry name" value="B-lactam Antibiotic, Isopenicillin N Synthase, Chain"/>
    <property type="match status" value="2"/>
</dbReference>
<evidence type="ECO:0000313" key="2">
    <source>
        <dbReference type="Proteomes" id="UP000094043"/>
    </source>
</evidence>
<dbReference type="InterPro" id="IPR010856">
    <property type="entry name" value="Gig2-like"/>
</dbReference>
<organism evidence="1 2">
    <name type="scientific">Cryptococcus depauperatus CBS 7841</name>
    <dbReference type="NCBI Taxonomy" id="1295531"/>
    <lineage>
        <taxon>Eukaryota</taxon>
        <taxon>Fungi</taxon>
        <taxon>Dikarya</taxon>
        <taxon>Basidiomycota</taxon>
        <taxon>Agaricomycotina</taxon>
        <taxon>Tremellomycetes</taxon>
        <taxon>Tremellales</taxon>
        <taxon>Cryptococcaceae</taxon>
        <taxon>Cryptococcus</taxon>
    </lineage>
</organism>
<sequence>MTIRRLHNSLAAHPPAVGHSSSRLVPPYAYTYSPSTPSTLRPPYSYVATTFKGSALGVHEAMGRSLKAQVNYGIYQREGRSDGWTEWVNEIVKNESLRQRVVRAWEETLAALQGIKDLGNQIPQVAFHSLASHLNCESTVEAIRNTGAIVVRDVVPDAEAMRWAHQVLQAINNASGRAVYWHPSLIAARSHPSVLSANAQLAYSLLQQDVYIEADTIRDGIASSRTKPDLALPWQAHNALSSHLALTPSLSFTDVNCGDTCLSPSIHAATYTLLRPLFRAVKSKISFYDPSAYLQPQNWALDPVISSSPSSVNDLPHLAGAKVLLPRLLPGDVVLHHTALPLFNQPTGQIFLPIHPRKKDSNKQWILKQREAFERGLPPPGVGEPGEDMVVAEARGRKEDIPSRAGREAMGYE</sequence>
<dbReference type="OrthoDB" id="8249012at2759"/>
<reference evidence="1" key="3">
    <citation type="submission" date="2024-01" db="EMBL/GenBank/DDBJ databases">
        <authorList>
            <person name="Coelho M.A."/>
            <person name="David-Palma M."/>
            <person name="Shea T."/>
            <person name="Sun S."/>
            <person name="Cuomo C.A."/>
            <person name="Heitman J."/>
        </authorList>
    </citation>
    <scope>NUCLEOTIDE SEQUENCE</scope>
    <source>
        <strain evidence="1">CBS 7841</strain>
    </source>
</reference>
<dbReference type="EMBL" id="CP143786">
    <property type="protein sequence ID" value="WVN87717.1"/>
    <property type="molecule type" value="Genomic_DNA"/>
</dbReference>